<gene>
    <name evidence="2" type="ORF">M5X19_22065</name>
</gene>
<name>A0ABT4GH95_9BACL</name>
<dbReference type="EMBL" id="JAMDMX010000076">
    <property type="protein sequence ID" value="MCY9695567.1"/>
    <property type="molecule type" value="Genomic_DNA"/>
</dbReference>
<comment type="caution">
    <text evidence="2">The sequence shown here is derived from an EMBL/GenBank/DDBJ whole genome shotgun (WGS) entry which is preliminary data.</text>
</comment>
<keyword evidence="1" id="KW-0732">Signal</keyword>
<accession>A0ABT4GH95</accession>
<dbReference type="Proteomes" id="UP001527099">
    <property type="component" value="Unassembled WGS sequence"/>
</dbReference>
<keyword evidence="3" id="KW-1185">Reference proteome</keyword>
<evidence type="ECO:0000313" key="2">
    <source>
        <dbReference type="EMBL" id="MCY9695567.1"/>
    </source>
</evidence>
<dbReference type="RefSeq" id="WP_029195753.1">
    <property type="nucleotide sequence ID" value="NZ_JAMDMW010000069.1"/>
</dbReference>
<protein>
    <submittedName>
        <fullName evidence="2">Uncharacterized protein</fullName>
    </submittedName>
</protein>
<feature type="chain" id="PRO_5045095799" evidence="1">
    <location>
        <begin position="25"/>
        <end position="241"/>
    </location>
</feature>
<reference evidence="2 3" key="1">
    <citation type="submission" date="2022-05" db="EMBL/GenBank/DDBJ databases">
        <title>Genome Sequencing of Bee-Associated Microbes.</title>
        <authorList>
            <person name="Dunlap C."/>
        </authorList>
    </citation>
    <scope>NUCLEOTIDE SEQUENCE [LARGE SCALE GENOMIC DNA]</scope>
    <source>
        <strain evidence="2 3">NRRL B-14421</strain>
    </source>
</reference>
<evidence type="ECO:0000256" key="1">
    <source>
        <dbReference type="SAM" id="SignalP"/>
    </source>
</evidence>
<organism evidence="2 3">
    <name type="scientific">Paenibacillus alginolyticus</name>
    <dbReference type="NCBI Taxonomy" id="59839"/>
    <lineage>
        <taxon>Bacteria</taxon>
        <taxon>Bacillati</taxon>
        <taxon>Bacillota</taxon>
        <taxon>Bacilli</taxon>
        <taxon>Bacillales</taxon>
        <taxon>Paenibacillaceae</taxon>
        <taxon>Paenibacillus</taxon>
    </lineage>
</organism>
<evidence type="ECO:0000313" key="3">
    <source>
        <dbReference type="Proteomes" id="UP001527099"/>
    </source>
</evidence>
<sequence>MKKVAALLVSLVLMLSLMSSLAFAETEKEVTFTKQEITDLNVLYEKAKKGETDYPTGSTYPEQEIKGENNGKSLWVKKSETTQHLKSTKKGDTLTKQYATTVFMAAATTPHTTYGEKWDTSVGVKAYHTIYWQEETINQFNTADMTRVTGSWLISDPYLSIKDQSVRVIQNGYDPNRGTSVNQELSRSDFSFDYTTDIASWSPVILWNSGKPAAVGVIQNCTIYENGSSWNLTFNDHIPGA</sequence>
<feature type="signal peptide" evidence="1">
    <location>
        <begin position="1"/>
        <end position="24"/>
    </location>
</feature>
<proteinExistence type="predicted"/>